<feature type="transmembrane region" description="Helical" evidence="7">
    <location>
        <begin position="180"/>
        <end position="201"/>
    </location>
</feature>
<name>A0A812K6S5_9DINO</name>
<dbReference type="InterPro" id="IPR005821">
    <property type="entry name" value="Ion_trans_dom"/>
</dbReference>
<dbReference type="InterPro" id="IPR043203">
    <property type="entry name" value="VGCC_Ca_Na"/>
</dbReference>
<feature type="transmembrane region" description="Helical" evidence="7">
    <location>
        <begin position="326"/>
        <end position="348"/>
    </location>
</feature>
<feature type="transmembrane region" description="Helical" evidence="7">
    <location>
        <begin position="404"/>
        <end position="437"/>
    </location>
</feature>
<sequence>MANAMVEVKPIWAQPRQPHTDGIARLAVPASDAGTDVVSAEDVDEEDFQLSPLTDRAPPAPSIDIPGQAEGSEESGPSKGPPELQPPSNEPSVQLEAASARGSKETPGGGSKETPPTGQSAFFKRFRKKLKMDPSNATKAFMGTNSRQTRGIRSLTAVNLEREMPRAGWRAGMAQLVNSPLFEVVFAVAILFNTVIMAVQVQYRGLDVGFYVGHHSVKRPANEIWPGAEDAFYGFELFFGVLFSLEIFFKLLATDYRFFLDIWNLLDFAVVLAWFIDTLAAGVFPVDPLLLRLLRLLKLFRMLRLVRTIQGFDSLYVMITSIKGSIAALFWSVILLVLVLMMVSLFLVTMVENYIRSEDQELERRMAVYLYFGTFSRAMLSLFEMTLANWAPPSRALTENVSEFWMFFVLSFQLLVGFSVMKVIMGVFLQVTFYVASNDDVIMMSQKERALKVHTQKMTELFVAADENGNGRLDQEEFETILSDPTCIAWLSAMGFEASMLSGQDLYRLLCREETNDLSAEELCKGVAQLKGPATSLNLALLQKDQVQTKELMDQMVLSMVKLQARLKFSDMRKGSKGSADSSSSSSTDSDETEVTPPQSPTRTVTPGTLSQSRGKRLGGQLAAASSRKTRGTTRRMPGGAVSQVLFNQQKSFGSLDARWN</sequence>
<feature type="compositionally biased region" description="Polar residues" evidence="6">
    <location>
        <begin position="601"/>
        <end position="613"/>
    </location>
</feature>
<dbReference type="EMBL" id="CAJNDS010000599">
    <property type="protein sequence ID" value="CAE7221677.1"/>
    <property type="molecule type" value="Genomic_DNA"/>
</dbReference>
<evidence type="ECO:0000313" key="9">
    <source>
        <dbReference type="EMBL" id="CAE7221677.1"/>
    </source>
</evidence>
<feature type="transmembrane region" description="Helical" evidence="7">
    <location>
        <begin position="231"/>
        <end position="253"/>
    </location>
</feature>
<feature type="compositionally biased region" description="Low complexity" evidence="6">
    <location>
        <begin position="577"/>
        <end position="588"/>
    </location>
</feature>
<dbReference type="SUPFAM" id="SSF47473">
    <property type="entry name" value="EF-hand"/>
    <property type="match status" value="1"/>
</dbReference>
<dbReference type="PROSITE" id="PS00018">
    <property type="entry name" value="EF_HAND_1"/>
    <property type="match status" value="1"/>
</dbReference>
<dbReference type="OrthoDB" id="422814at2759"/>
<evidence type="ECO:0000259" key="8">
    <source>
        <dbReference type="PROSITE" id="PS50222"/>
    </source>
</evidence>
<feature type="non-terminal residue" evidence="9">
    <location>
        <position position="661"/>
    </location>
</feature>
<evidence type="ECO:0000256" key="1">
    <source>
        <dbReference type="ARBA" id="ARBA00004141"/>
    </source>
</evidence>
<evidence type="ECO:0000256" key="4">
    <source>
        <dbReference type="ARBA" id="ARBA00022989"/>
    </source>
</evidence>
<evidence type="ECO:0000256" key="6">
    <source>
        <dbReference type="SAM" id="MobiDB-lite"/>
    </source>
</evidence>
<dbReference type="InterPro" id="IPR011992">
    <property type="entry name" value="EF-hand-dom_pair"/>
</dbReference>
<dbReference type="Gene3D" id="1.20.120.350">
    <property type="entry name" value="Voltage-gated potassium channels. Chain C"/>
    <property type="match status" value="1"/>
</dbReference>
<dbReference type="Proteomes" id="UP000604046">
    <property type="component" value="Unassembled WGS sequence"/>
</dbReference>
<dbReference type="PROSITE" id="PS50222">
    <property type="entry name" value="EF_HAND_2"/>
    <property type="match status" value="1"/>
</dbReference>
<feature type="transmembrane region" description="Helical" evidence="7">
    <location>
        <begin position="368"/>
        <end position="392"/>
    </location>
</feature>
<feature type="transmembrane region" description="Helical" evidence="7">
    <location>
        <begin position="265"/>
        <end position="286"/>
    </location>
</feature>
<proteinExistence type="predicted"/>
<dbReference type="Gene3D" id="1.10.287.70">
    <property type="match status" value="1"/>
</dbReference>
<keyword evidence="10" id="KW-1185">Reference proteome</keyword>
<dbReference type="GO" id="GO:0001518">
    <property type="term" value="C:voltage-gated sodium channel complex"/>
    <property type="evidence" value="ECO:0007669"/>
    <property type="project" value="TreeGrafter"/>
</dbReference>
<dbReference type="Pfam" id="PF00520">
    <property type="entry name" value="Ion_trans"/>
    <property type="match status" value="1"/>
</dbReference>
<keyword evidence="3" id="KW-0106">Calcium</keyword>
<comment type="subcellular location">
    <subcellularLocation>
        <location evidence="1">Membrane</location>
        <topology evidence="1">Multi-pass membrane protein</topology>
    </subcellularLocation>
</comment>
<gene>
    <name evidence="9" type="primary">Cacna1c</name>
    <name evidence="9" type="ORF">SNAT2548_LOCUS8188</name>
</gene>
<protein>
    <submittedName>
        <fullName evidence="9">Cacna1c protein</fullName>
    </submittedName>
</protein>
<keyword evidence="2 7" id="KW-0812">Transmembrane</keyword>
<feature type="region of interest" description="Disordered" evidence="6">
    <location>
        <begin position="572"/>
        <end position="645"/>
    </location>
</feature>
<dbReference type="InterPro" id="IPR018247">
    <property type="entry name" value="EF_Hand_1_Ca_BS"/>
</dbReference>
<dbReference type="AlphaFoldDB" id="A0A812K6S5"/>
<evidence type="ECO:0000256" key="7">
    <source>
        <dbReference type="SAM" id="Phobius"/>
    </source>
</evidence>
<feature type="domain" description="EF-hand" evidence="8">
    <location>
        <begin position="453"/>
        <end position="488"/>
    </location>
</feature>
<evidence type="ECO:0000256" key="3">
    <source>
        <dbReference type="ARBA" id="ARBA00022837"/>
    </source>
</evidence>
<feature type="compositionally biased region" description="Pro residues" evidence="6">
    <location>
        <begin position="79"/>
        <end position="89"/>
    </location>
</feature>
<dbReference type="PANTHER" id="PTHR10037">
    <property type="entry name" value="VOLTAGE-GATED CATION CHANNEL CALCIUM AND SODIUM"/>
    <property type="match status" value="1"/>
</dbReference>
<reference evidence="9" key="1">
    <citation type="submission" date="2021-02" db="EMBL/GenBank/DDBJ databases">
        <authorList>
            <person name="Dougan E. K."/>
            <person name="Rhodes N."/>
            <person name="Thang M."/>
            <person name="Chan C."/>
        </authorList>
    </citation>
    <scope>NUCLEOTIDE SEQUENCE</scope>
</reference>
<accession>A0A812K6S5</accession>
<organism evidence="9 10">
    <name type="scientific">Symbiodinium natans</name>
    <dbReference type="NCBI Taxonomy" id="878477"/>
    <lineage>
        <taxon>Eukaryota</taxon>
        <taxon>Sar</taxon>
        <taxon>Alveolata</taxon>
        <taxon>Dinophyceae</taxon>
        <taxon>Suessiales</taxon>
        <taxon>Symbiodiniaceae</taxon>
        <taxon>Symbiodinium</taxon>
    </lineage>
</organism>
<feature type="region of interest" description="Disordered" evidence="6">
    <location>
        <begin position="31"/>
        <end position="119"/>
    </location>
</feature>
<dbReference type="PANTHER" id="PTHR10037:SF62">
    <property type="entry name" value="SODIUM CHANNEL PROTEIN 60E"/>
    <property type="match status" value="1"/>
</dbReference>
<keyword evidence="4 7" id="KW-1133">Transmembrane helix</keyword>
<dbReference type="InterPro" id="IPR027359">
    <property type="entry name" value="Volt_channel_dom_sf"/>
</dbReference>
<keyword evidence="5 7" id="KW-0472">Membrane</keyword>
<dbReference type="SUPFAM" id="SSF81324">
    <property type="entry name" value="Voltage-gated potassium channels"/>
    <property type="match status" value="1"/>
</dbReference>
<feature type="compositionally biased region" description="Acidic residues" evidence="6">
    <location>
        <begin position="39"/>
        <end position="48"/>
    </location>
</feature>
<evidence type="ECO:0000313" key="10">
    <source>
        <dbReference type="Proteomes" id="UP000604046"/>
    </source>
</evidence>
<comment type="caution">
    <text evidence="9">The sequence shown here is derived from an EMBL/GenBank/DDBJ whole genome shotgun (WGS) entry which is preliminary data.</text>
</comment>
<dbReference type="GO" id="GO:0005248">
    <property type="term" value="F:voltage-gated sodium channel activity"/>
    <property type="evidence" value="ECO:0007669"/>
    <property type="project" value="TreeGrafter"/>
</dbReference>
<dbReference type="GO" id="GO:0005509">
    <property type="term" value="F:calcium ion binding"/>
    <property type="evidence" value="ECO:0007669"/>
    <property type="project" value="InterPro"/>
</dbReference>
<evidence type="ECO:0000256" key="5">
    <source>
        <dbReference type="ARBA" id="ARBA00023136"/>
    </source>
</evidence>
<evidence type="ECO:0000256" key="2">
    <source>
        <dbReference type="ARBA" id="ARBA00022692"/>
    </source>
</evidence>
<dbReference type="InterPro" id="IPR002048">
    <property type="entry name" value="EF_hand_dom"/>
</dbReference>